<name>A0A7X1ZAP0_9PROT</name>
<dbReference type="EMBL" id="WIVE01000001">
    <property type="protein sequence ID" value="MQX35068.1"/>
    <property type="molecule type" value="Genomic_DNA"/>
</dbReference>
<feature type="transmembrane region" description="Helical" evidence="4">
    <location>
        <begin position="227"/>
        <end position="251"/>
    </location>
</feature>
<keyword evidence="1 4" id="KW-0812">Transmembrane</keyword>
<sequence>MTSPELSAELSAAGARVRTVLIAGCLISLVGFGARSVLGLFLEPMTGDLGWSRETFAFALAVQNLMWGLCVPVAGMLADRFGAARVIAFGALLYAGGIAGMALSATPWMLHLSAGLVTGLGVAFTAFSLALAAMARVVGPERRSMALGLGTAAGSLGQVVFSPLGQGFILAFGWQTALLLLAGCTLALLPLAFVLPRTPVAAGGHPGDDPAQTLRAALGEAGRHRGYVLLTTGFFVCGFHVAFITVHFPAYVKDLGLGGSVGAMALALIGLFNIVGSFGSGLYGQTHSKKTGLATIYGLRALVILGLLLAPKTPLVIGLFAAAMGLLWLSTVPLTTGIVGQVFGLRYMNTLFGIVFLSHQLGSFSGVWLGGVLYDAFGTYDPVWWAGVGLSVLAMLLHLPIDERPLRRRPSAAPA</sequence>
<feature type="transmembrane region" description="Helical" evidence="4">
    <location>
        <begin position="86"/>
        <end position="106"/>
    </location>
</feature>
<dbReference type="InterPro" id="IPR036259">
    <property type="entry name" value="MFS_trans_sf"/>
</dbReference>
<dbReference type="AlphaFoldDB" id="A0A7X1ZAP0"/>
<keyword evidence="2 4" id="KW-1133">Transmembrane helix</keyword>
<feature type="transmembrane region" description="Helical" evidence="4">
    <location>
        <begin position="257"/>
        <end position="279"/>
    </location>
</feature>
<dbReference type="PANTHER" id="PTHR11360:SF284">
    <property type="entry name" value="EG:103B4.3 PROTEIN-RELATED"/>
    <property type="match status" value="1"/>
</dbReference>
<dbReference type="Proteomes" id="UP000434582">
    <property type="component" value="Unassembled WGS sequence"/>
</dbReference>
<evidence type="ECO:0000256" key="4">
    <source>
        <dbReference type="SAM" id="Phobius"/>
    </source>
</evidence>
<feature type="transmembrane region" description="Helical" evidence="4">
    <location>
        <begin position="146"/>
        <end position="165"/>
    </location>
</feature>
<protein>
    <submittedName>
        <fullName evidence="6">MFS transporter</fullName>
    </submittedName>
</protein>
<feature type="transmembrane region" description="Helical" evidence="4">
    <location>
        <begin position="291"/>
        <end position="310"/>
    </location>
</feature>
<dbReference type="InterPro" id="IPR050327">
    <property type="entry name" value="Proton-linked_MCT"/>
</dbReference>
<dbReference type="InterPro" id="IPR020846">
    <property type="entry name" value="MFS_dom"/>
</dbReference>
<feature type="transmembrane region" description="Helical" evidence="4">
    <location>
        <begin position="20"/>
        <end position="41"/>
    </location>
</feature>
<dbReference type="CDD" id="cd17355">
    <property type="entry name" value="MFS_YcxA_like"/>
    <property type="match status" value="1"/>
</dbReference>
<feature type="transmembrane region" description="Helical" evidence="4">
    <location>
        <begin position="351"/>
        <end position="371"/>
    </location>
</feature>
<feature type="transmembrane region" description="Helical" evidence="4">
    <location>
        <begin position="383"/>
        <end position="401"/>
    </location>
</feature>
<dbReference type="SUPFAM" id="SSF103473">
    <property type="entry name" value="MFS general substrate transporter"/>
    <property type="match status" value="1"/>
</dbReference>
<proteinExistence type="predicted"/>
<dbReference type="Pfam" id="PF07690">
    <property type="entry name" value="MFS_1"/>
    <property type="match status" value="1"/>
</dbReference>
<comment type="caution">
    <text evidence="6">The sequence shown here is derived from an EMBL/GenBank/DDBJ whole genome shotgun (WGS) entry which is preliminary data.</text>
</comment>
<feature type="transmembrane region" description="Helical" evidence="4">
    <location>
        <begin position="171"/>
        <end position="195"/>
    </location>
</feature>
<gene>
    <name evidence="6" type="ORF">GHC57_00900</name>
</gene>
<feature type="transmembrane region" description="Helical" evidence="4">
    <location>
        <begin position="316"/>
        <end position="339"/>
    </location>
</feature>
<evidence type="ECO:0000256" key="1">
    <source>
        <dbReference type="ARBA" id="ARBA00022692"/>
    </source>
</evidence>
<evidence type="ECO:0000256" key="2">
    <source>
        <dbReference type="ARBA" id="ARBA00022989"/>
    </source>
</evidence>
<dbReference type="OrthoDB" id="146345at2"/>
<evidence type="ECO:0000313" key="7">
    <source>
        <dbReference type="Proteomes" id="UP000434582"/>
    </source>
</evidence>
<evidence type="ECO:0000313" key="6">
    <source>
        <dbReference type="EMBL" id="MQX35068.1"/>
    </source>
</evidence>
<dbReference type="InterPro" id="IPR011701">
    <property type="entry name" value="MFS"/>
</dbReference>
<dbReference type="RefSeq" id="WP_153340137.1">
    <property type="nucleotide sequence ID" value="NZ_WIVE01000001.1"/>
</dbReference>
<feature type="transmembrane region" description="Helical" evidence="4">
    <location>
        <begin position="112"/>
        <end position="134"/>
    </location>
</feature>
<evidence type="ECO:0000256" key="3">
    <source>
        <dbReference type="ARBA" id="ARBA00023136"/>
    </source>
</evidence>
<organism evidence="6 7">
    <name type="scientific">Roseospira navarrensis</name>
    <dbReference type="NCBI Taxonomy" id="140058"/>
    <lineage>
        <taxon>Bacteria</taxon>
        <taxon>Pseudomonadati</taxon>
        <taxon>Pseudomonadota</taxon>
        <taxon>Alphaproteobacteria</taxon>
        <taxon>Rhodospirillales</taxon>
        <taxon>Rhodospirillaceae</taxon>
        <taxon>Roseospira</taxon>
    </lineage>
</organism>
<dbReference type="PANTHER" id="PTHR11360">
    <property type="entry name" value="MONOCARBOXYLATE TRANSPORTER"/>
    <property type="match status" value="1"/>
</dbReference>
<reference evidence="6 7" key="1">
    <citation type="submission" date="2019-10" db="EMBL/GenBank/DDBJ databases">
        <title>Draft whole-genome sequence of the purple nonsulfur photosynthetic bacterium Roseospira navarrensis DSM 15114.</title>
        <authorList>
            <person name="Kyndt J.A."/>
            <person name="Meyer T.E."/>
        </authorList>
    </citation>
    <scope>NUCLEOTIDE SEQUENCE [LARGE SCALE GENOMIC DNA]</scope>
    <source>
        <strain evidence="6 7">DSM 15114</strain>
    </source>
</reference>
<keyword evidence="7" id="KW-1185">Reference proteome</keyword>
<accession>A0A7X1ZAP0</accession>
<dbReference type="GO" id="GO:0022857">
    <property type="term" value="F:transmembrane transporter activity"/>
    <property type="evidence" value="ECO:0007669"/>
    <property type="project" value="InterPro"/>
</dbReference>
<feature type="domain" description="Major facilitator superfamily (MFS) profile" evidence="5">
    <location>
        <begin position="19"/>
        <end position="406"/>
    </location>
</feature>
<keyword evidence="3 4" id="KW-0472">Membrane</keyword>
<dbReference type="Gene3D" id="1.20.1250.20">
    <property type="entry name" value="MFS general substrate transporter like domains"/>
    <property type="match status" value="1"/>
</dbReference>
<evidence type="ECO:0000259" key="5">
    <source>
        <dbReference type="PROSITE" id="PS50850"/>
    </source>
</evidence>
<dbReference type="PROSITE" id="PS50850">
    <property type="entry name" value="MFS"/>
    <property type="match status" value="1"/>
</dbReference>
<feature type="transmembrane region" description="Helical" evidence="4">
    <location>
        <begin position="56"/>
        <end position="74"/>
    </location>
</feature>